<reference evidence="2 3" key="1">
    <citation type="submission" date="2018-06" db="EMBL/GenBank/DDBJ databases">
        <authorList>
            <consortium name="Pathogen Informatics"/>
            <person name="Doyle S."/>
        </authorList>
    </citation>
    <scope>NUCLEOTIDE SEQUENCE [LARGE SCALE GENOMIC DNA]</scope>
    <source>
        <strain evidence="2 3">NCTC11842</strain>
    </source>
</reference>
<gene>
    <name evidence="2" type="primary">oscA</name>
    <name evidence="1" type="ORF">IRZ65_14155</name>
    <name evidence="2" type="ORF">NCTC11842_03917</name>
</gene>
<dbReference type="GeneID" id="300265739"/>
<protein>
    <submittedName>
        <fullName evidence="2">Organosulfur compounds A</fullName>
    </submittedName>
    <submittedName>
        <fullName evidence="1">Sulfur starvation response protein OscA</fullName>
    </submittedName>
</protein>
<dbReference type="EMBL" id="UAUF01000014">
    <property type="protein sequence ID" value="SPZ11670.1"/>
    <property type="molecule type" value="Genomic_DNA"/>
</dbReference>
<evidence type="ECO:0000313" key="4">
    <source>
        <dbReference type="Proteomes" id="UP000626180"/>
    </source>
</evidence>
<name>A0A2X2EYL3_PSELU</name>
<accession>A0A2X2EYL3</accession>
<reference evidence="1 4" key="2">
    <citation type="submission" date="2020-10" db="EMBL/GenBank/DDBJ databases">
        <title>Genome sequences of Pseudomonas isolates.</title>
        <authorList>
            <person name="Wessels L."/>
            <person name="Reich F."/>
            <person name="Hammerl J."/>
        </authorList>
    </citation>
    <scope>NUCLEOTIDE SEQUENCE [LARGE SCALE GENOMIC DNA]</scope>
    <source>
        <strain evidence="1 4">20-MO00624-0</strain>
    </source>
</reference>
<organism evidence="2 3">
    <name type="scientific">Pseudomonas luteola</name>
    <dbReference type="NCBI Taxonomy" id="47886"/>
    <lineage>
        <taxon>Bacteria</taxon>
        <taxon>Pseudomonadati</taxon>
        <taxon>Pseudomonadota</taxon>
        <taxon>Gammaproteobacteria</taxon>
        <taxon>Pseudomonadales</taxon>
        <taxon>Pseudomonadaceae</taxon>
        <taxon>Pseudomonas</taxon>
    </lineage>
</organism>
<dbReference type="Pfam" id="PF10055">
    <property type="entry name" value="DUF2292"/>
    <property type="match status" value="1"/>
</dbReference>
<evidence type="ECO:0000313" key="3">
    <source>
        <dbReference type="Proteomes" id="UP000250443"/>
    </source>
</evidence>
<sequence length="60" mass="6812">MSATPFRSLDNHNDTILHDIQNALQGLRFGSVEITVHNGQVVQIERKEKFRPQLPSNNKA</sequence>
<dbReference type="EMBL" id="JADMCD010000007">
    <property type="protein sequence ID" value="MBF8641826.1"/>
    <property type="molecule type" value="Genomic_DNA"/>
</dbReference>
<dbReference type="NCBIfam" id="NF033785">
    <property type="entry name" value="sulfur_OscA"/>
    <property type="match status" value="1"/>
</dbReference>
<proteinExistence type="predicted"/>
<dbReference type="Proteomes" id="UP000626180">
    <property type="component" value="Unassembled WGS sequence"/>
</dbReference>
<dbReference type="Proteomes" id="UP000250443">
    <property type="component" value="Unassembled WGS sequence"/>
</dbReference>
<dbReference type="RefSeq" id="WP_010795676.1">
    <property type="nucleotide sequence ID" value="NZ_CP044086.1"/>
</dbReference>
<keyword evidence="4" id="KW-1185">Reference proteome</keyword>
<dbReference type="AlphaFoldDB" id="A0A2X2EYL3"/>
<dbReference type="InterPro" id="IPR018743">
    <property type="entry name" value="DUF2292"/>
</dbReference>
<evidence type="ECO:0000313" key="2">
    <source>
        <dbReference type="EMBL" id="SPZ11670.1"/>
    </source>
</evidence>
<evidence type="ECO:0000313" key="1">
    <source>
        <dbReference type="EMBL" id="MBF8641826.1"/>
    </source>
</evidence>